<gene>
    <name evidence="3" type="ORF">FC36_GL000917</name>
</gene>
<organism evidence="3 4">
    <name type="scientific">Ligilactobacillus equi DSM 15833 = JCM 10991</name>
    <dbReference type="NCBI Taxonomy" id="1423740"/>
    <lineage>
        <taxon>Bacteria</taxon>
        <taxon>Bacillati</taxon>
        <taxon>Bacillota</taxon>
        <taxon>Bacilli</taxon>
        <taxon>Lactobacillales</taxon>
        <taxon>Lactobacillaceae</taxon>
        <taxon>Ligilactobacillus</taxon>
    </lineage>
</organism>
<protein>
    <recommendedName>
        <fullName evidence="2">DUF3899 domain-containing protein</fullName>
    </recommendedName>
</protein>
<name>A0A0R1TM28_9LACO</name>
<proteinExistence type="predicted"/>
<feature type="transmembrane region" description="Helical" evidence="1">
    <location>
        <begin position="9"/>
        <end position="28"/>
    </location>
</feature>
<dbReference type="AlphaFoldDB" id="A0A0R1TM28"/>
<keyword evidence="1" id="KW-0472">Membrane</keyword>
<evidence type="ECO:0000313" key="4">
    <source>
        <dbReference type="Proteomes" id="UP000051048"/>
    </source>
</evidence>
<evidence type="ECO:0000256" key="1">
    <source>
        <dbReference type="SAM" id="Phobius"/>
    </source>
</evidence>
<dbReference type="RefSeq" id="WP_225349908.1">
    <property type="nucleotide sequence ID" value="NZ_AZFH01000021.1"/>
</dbReference>
<dbReference type="PATRIC" id="fig|1423740.3.peg.986"/>
<feature type="transmembrane region" description="Helical" evidence="1">
    <location>
        <begin position="40"/>
        <end position="62"/>
    </location>
</feature>
<dbReference type="EMBL" id="AZFH01000021">
    <property type="protein sequence ID" value="KRL82476.1"/>
    <property type="molecule type" value="Genomic_DNA"/>
</dbReference>
<evidence type="ECO:0000313" key="3">
    <source>
        <dbReference type="EMBL" id="KRL82476.1"/>
    </source>
</evidence>
<feature type="domain" description="DUF3899" evidence="2">
    <location>
        <begin position="39"/>
        <end position="121"/>
    </location>
</feature>
<comment type="caution">
    <text evidence="3">The sequence shown here is derived from an EMBL/GenBank/DDBJ whole genome shotgun (WGS) entry which is preliminary data.</text>
</comment>
<feature type="transmembrane region" description="Helical" evidence="1">
    <location>
        <begin position="102"/>
        <end position="120"/>
    </location>
</feature>
<dbReference type="InterPro" id="IPR025007">
    <property type="entry name" value="DUF3899"/>
</dbReference>
<keyword evidence="1" id="KW-1133">Transmembrane helix</keyword>
<reference evidence="3 4" key="1">
    <citation type="journal article" date="2015" name="Genome Announc.">
        <title>Expanding the biotechnology potential of lactobacilli through comparative genomics of 213 strains and associated genera.</title>
        <authorList>
            <person name="Sun Z."/>
            <person name="Harris H.M."/>
            <person name="McCann A."/>
            <person name="Guo C."/>
            <person name="Argimon S."/>
            <person name="Zhang W."/>
            <person name="Yang X."/>
            <person name="Jeffery I.B."/>
            <person name="Cooney J.C."/>
            <person name="Kagawa T.F."/>
            <person name="Liu W."/>
            <person name="Song Y."/>
            <person name="Salvetti E."/>
            <person name="Wrobel A."/>
            <person name="Rasinkangas P."/>
            <person name="Parkhill J."/>
            <person name="Rea M.C."/>
            <person name="O'Sullivan O."/>
            <person name="Ritari J."/>
            <person name="Douillard F.P."/>
            <person name="Paul Ross R."/>
            <person name="Yang R."/>
            <person name="Briner A.E."/>
            <person name="Felis G.E."/>
            <person name="de Vos W.M."/>
            <person name="Barrangou R."/>
            <person name="Klaenhammer T.R."/>
            <person name="Caufield P.W."/>
            <person name="Cui Y."/>
            <person name="Zhang H."/>
            <person name="O'Toole P.W."/>
        </authorList>
    </citation>
    <scope>NUCLEOTIDE SEQUENCE [LARGE SCALE GENOMIC DNA]</scope>
    <source>
        <strain evidence="3 4">DSM 15833</strain>
    </source>
</reference>
<evidence type="ECO:0000259" key="2">
    <source>
        <dbReference type="Pfam" id="PF13038"/>
    </source>
</evidence>
<dbReference type="Pfam" id="PF13038">
    <property type="entry name" value="DUF3899"/>
    <property type="match status" value="1"/>
</dbReference>
<sequence>MIDNFKNKIVLPLTGTVGAVAFLVALIGRFTSQARLLSDIFFMGGLTLVCLAIINILLYASLMSGWFKSQRKGERDEDYQKRKIDVHTVASKKNSPIHFDKFAANTLFLGILAIILAILLTV</sequence>
<keyword evidence="1" id="KW-0812">Transmembrane</keyword>
<dbReference type="Proteomes" id="UP000051048">
    <property type="component" value="Unassembled WGS sequence"/>
</dbReference>
<dbReference type="STRING" id="1423740.FC36_GL000917"/>
<accession>A0A0R1TM28</accession>